<dbReference type="RefSeq" id="WP_330153105.1">
    <property type="nucleotide sequence ID" value="NZ_JAUZMZ010000095.1"/>
</dbReference>
<protein>
    <recommendedName>
        <fullName evidence="3">Serine peptidase</fullName>
    </recommendedName>
</protein>
<dbReference type="EMBL" id="JAUZMZ010000095">
    <property type="protein sequence ID" value="MEE2033713.1"/>
    <property type="molecule type" value="Genomic_DNA"/>
</dbReference>
<gene>
    <name evidence="1" type="ORF">Q8814_16565</name>
</gene>
<organism evidence="1 2">
    <name type="scientific">Rhodococcus chondri</name>
    <dbReference type="NCBI Taxonomy" id="3065941"/>
    <lineage>
        <taxon>Bacteria</taxon>
        <taxon>Bacillati</taxon>
        <taxon>Actinomycetota</taxon>
        <taxon>Actinomycetes</taxon>
        <taxon>Mycobacteriales</taxon>
        <taxon>Nocardiaceae</taxon>
        <taxon>Rhodococcus</taxon>
    </lineage>
</organism>
<name>A0ABU7JUK9_9NOCA</name>
<dbReference type="Proteomes" id="UP001331936">
    <property type="component" value="Unassembled WGS sequence"/>
</dbReference>
<sequence>MAHITFVHGIANKPAPDELLSQWKSALRADNGVDLDERGVTTSMLYWADMLYPTPIVPGPSPESTVESVEAADPGDADLAWLDEVPADERGFVERLAKDVGMEGTAAQIEADVLVPQTDLELLPLPGWVERRLMRVFLRDVHHYLYDASFSPRAGATFRIRTDIRARARAMLHDAAALPGPHLLVGHSLGSVIAYDALTGIDDIPDVDAFLTLGSPLGIAEVQDGLTPPWTSGNGWPNKCLGDGPWRNVFDPFDPVCGLTDRRIGGDFRRGGRIRVDDIEVANSGTWRHSIDKYLRQQAVREYVRAFIE</sequence>
<dbReference type="Gene3D" id="3.40.50.1820">
    <property type="entry name" value="alpha/beta hydrolase"/>
    <property type="match status" value="1"/>
</dbReference>
<dbReference type="InterPro" id="IPR029058">
    <property type="entry name" value="AB_hydrolase_fold"/>
</dbReference>
<comment type="caution">
    <text evidence="1">The sequence shown here is derived from an EMBL/GenBank/DDBJ whole genome shotgun (WGS) entry which is preliminary data.</text>
</comment>
<evidence type="ECO:0000313" key="2">
    <source>
        <dbReference type="Proteomes" id="UP001331936"/>
    </source>
</evidence>
<reference evidence="1 2" key="1">
    <citation type="submission" date="2023-08" db="EMBL/GenBank/DDBJ databases">
        <authorList>
            <person name="Girao M."/>
            <person name="Carvalho M.F."/>
        </authorList>
    </citation>
    <scope>NUCLEOTIDE SEQUENCE [LARGE SCALE GENOMIC DNA]</scope>
    <source>
        <strain evidence="1 2">CC-R104</strain>
    </source>
</reference>
<evidence type="ECO:0008006" key="3">
    <source>
        <dbReference type="Google" id="ProtNLM"/>
    </source>
</evidence>
<accession>A0ABU7JUK9</accession>
<evidence type="ECO:0000313" key="1">
    <source>
        <dbReference type="EMBL" id="MEE2033713.1"/>
    </source>
</evidence>
<keyword evidence="2" id="KW-1185">Reference proteome</keyword>
<dbReference type="SUPFAM" id="SSF53474">
    <property type="entry name" value="alpha/beta-Hydrolases"/>
    <property type="match status" value="1"/>
</dbReference>
<proteinExistence type="predicted"/>